<name>A0A8H6R7T3_9PEZI</name>
<dbReference type="AlphaFoldDB" id="A0A8H6R7T3"/>
<dbReference type="Proteomes" id="UP000660729">
    <property type="component" value="Unassembled WGS sequence"/>
</dbReference>
<dbReference type="EMBL" id="JABCIY010000268">
    <property type="protein sequence ID" value="KAF7186098.1"/>
    <property type="molecule type" value="Genomic_DNA"/>
</dbReference>
<keyword evidence="2" id="KW-1185">Reference proteome</keyword>
<proteinExistence type="predicted"/>
<gene>
    <name evidence="1" type="ORF">HII31_12559</name>
</gene>
<reference evidence="1" key="1">
    <citation type="submission" date="2020-04" db="EMBL/GenBank/DDBJ databases">
        <title>Draft genome resource of the tomato pathogen Pseudocercospora fuligena.</title>
        <authorList>
            <person name="Zaccaron A."/>
        </authorList>
    </citation>
    <scope>NUCLEOTIDE SEQUENCE</scope>
    <source>
        <strain evidence="1">PF001</strain>
    </source>
</reference>
<comment type="caution">
    <text evidence="1">The sequence shown here is derived from an EMBL/GenBank/DDBJ whole genome shotgun (WGS) entry which is preliminary data.</text>
</comment>
<evidence type="ECO:0000313" key="2">
    <source>
        <dbReference type="Proteomes" id="UP000660729"/>
    </source>
</evidence>
<organism evidence="1 2">
    <name type="scientific">Pseudocercospora fuligena</name>
    <dbReference type="NCBI Taxonomy" id="685502"/>
    <lineage>
        <taxon>Eukaryota</taxon>
        <taxon>Fungi</taxon>
        <taxon>Dikarya</taxon>
        <taxon>Ascomycota</taxon>
        <taxon>Pezizomycotina</taxon>
        <taxon>Dothideomycetes</taxon>
        <taxon>Dothideomycetidae</taxon>
        <taxon>Mycosphaerellales</taxon>
        <taxon>Mycosphaerellaceae</taxon>
        <taxon>Pseudocercospora</taxon>
    </lineage>
</organism>
<accession>A0A8H6R7T3</accession>
<sequence length="143" mass="15690">MPAEAFLFARNGVRDIEYKMNKDGSECEVAWVTNFTVPTNLHVAGTPFKRKGVRLRELEKELVDALLAVCTPSSGNRTTVRVVPVQTQQEARHTGYQADFKLGSLMMADPAANQVGSISLRPSMADKLIRSPAVGTQQALFEP</sequence>
<evidence type="ECO:0000313" key="1">
    <source>
        <dbReference type="EMBL" id="KAF7186098.1"/>
    </source>
</evidence>
<protein>
    <submittedName>
        <fullName evidence="1">Uncharacterized protein</fullName>
    </submittedName>
</protein>